<dbReference type="OrthoDB" id="9800154at2"/>
<dbReference type="EMBL" id="SWLG01000007">
    <property type="protein sequence ID" value="TLS37155.1"/>
    <property type="molecule type" value="Genomic_DNA"/>
</dbReference>
<evidence type="ECO:0000259" key="2">
    <source>
        <dbReference type="PROSITE" id="PS50801"/>
    </source>
</evidence>
<dbReference type="AlphaFoldDB" id="A0A5R9FBY3"/>
<feature type="domain" description="STAS" evidence="2">
    <location>
        <begin position="159"/>
        <end position="270"/>
    </location>
</feature>
<reference evidence="3 4" key="1">
    <citation type="submission" date="2019-04" db="EMBL/GenBank/DDBJ databases">
        <title>Bacillus caeni sp. nov., a bacterium isolated from mangrove sediment.</title>
        <authorList>
            <person name="Huang H."/>
            <person name="Mo K."/>
            <person name="Hu Y."/>
        </authorList>
    </citation>
    <scope>NUCLEOTIDE SEQUENCE [LARGE SCALE GENOMIC DNA]</scope>
    <source>
        <strain evidence="3 4">HB172195</strain>
    </source>
</reference>
<dbReference type="PROSITE" id="PS50801">
    <property type="entry name" value="STAS"/>
    <property type="match status" value="1"/>
</dbReference>
<dbReference type="Pfam" id="PF01740">
    <property type="entry name" value="STAS"/>
    <property type="match status" value="1"/>
</dbReference>
<accession>A0A5R9FBY3</accession>
<comment type="caution">
    <text evidence="3">The sequence shown here is derived from an EMBL/GenBank/DDBJ whole genome shotgun (WGS) entry which is preliminary data.</text>
</comment>
<dbReference type="SUPFAM" id="SSF52091">
    <property type="entry name" value="SpoIIaa-like"/>
    <property type="match status" value="1"/>
</dbReference>
<dbReference type="Proteomes" id="UP000308230">
    <property type="component" value="Unassembled WGS sequence"/>
</dbReference>
<evidence type="ECO:0000256" key="1">
    <source>
        <dbReference type="ARBA" id="ARBA00022553"/>
    </source>
</evidence>
<evidence type="ECO:0000313" key="3">
    <source>
        <dbReference type="EMBL" id="TLS37155.1"/>
    </source>
</evidence>
<keyword evidence="4" id="KW-1185">Reference proteome</keyword>
<name>A0A5R9FBY3_9BACL</name>
<gene>
    <name evidence="3" type="ORF">FCL54_11545</name>
</gene>
<dbReference type="Gene3D" id="3.30.750.24">
    <property type="entry name" value="STAS domain"/>
    <property type="match status" value="1"/>
</dbReference>
<dbReference type="InterPro" id="IPR051932">
    <property type="entry name" value="Bact_StressResp_Reg"/>
</dbReference>
<organism evidence="3 4">
    <name type="scientific">Exobacillus caeni</name>
    <dbReference type="NCBI Taxonomy" id="2574798"/>
    <lineage>
        <taxon>Bacteria</taxon>
        <taxon>Bacillati</taxon>
        <taxon>Bacillota</taxon>
        <taxon>Bacilli</taxon>
        <taxon>Bacillales</taxon>
        <taxon>Guptibacillaceae</taxon>
        <taxon>Exobacillus</taxon>
    </lineage>
</organism>
<sequence>MASDLQLIAQELHARKEQIARNITSSSAYNGDHINEETTEDLIQARSKAIEVLADSLTEGVEEAKRRMEDWAENFTKKTVDLEMIIEKTMQNTSGYRKEIWNQLKEISSEYSLSQDMVFEAAIRIDDTLDKGLHTMCMASATHHSSVLKEVQSAFMELSAPIVPITNDVAVLPLIGDIDTHRAQVIMEKTLEKATNLKLNHLFIDLSGVQIVDTMVAKEIEQVATSLDLIGVKTTLTGLRPQIAQTMVNLGIELRNLDTRASLHQAIKEKELC</sequence>
<dbReference type="PANTHER" id="PTHR33745:SF3">
    <property type="entry name" value="RSBT CO-ANTAGONIST PROTEIN RSBRC"/>
    <property type="match status" value="1"/>
</dbReference>
<evidence type="ECO:0000313" key="4">
    <source>
        <dbReference type="Proteomes" id="UP000308230"/>
    </source>
</evidence>
<dbReference type="RefSeq" id="WP_138126559.1">
    <property type="nucleotide sequence ID" value="NZ_SWLG01000007.1"/>
</dbReference>
<protein>
    <submittedName>
        <fullName evidence="3">STAS domain-containing protein</fullName>
    </submittedName>
</protein>
<keyword evidence="1" id="KW-0597">Phosphoprotein</keyword>
<dbReference type="InterPro" id="IPR036513">
    <property type="entry name" value="STAS_dom_sf"/>
</dbReference>
<dbReference type="InterPro" id="IPR002645">
    <property type="entry name" value="STAS_dom"/>
</dbReference>
<proteinExistence type="predicted"/>
<dbReference type="CDD" id="cd07041">
    <property type="entry name" value="STAS_RsbR_RsbS_like"/>
    <property type="match status" value="1"/>
</dbReference>
<dbReference type="PANTHER" id="PTHR33745">
    <property type="entry name" value="RSBT ANTAGONIST PROTEIN RSBS-RELATED"/>
    <property type="match status" value="1"/>
</dbReference>